<name>A0A433ZZJ8_9FLAO</name>
<keyword evidence="4" id="KW-1185">Reference proteome</keyword>
<organism evidence="3 4">
    <name type="scientific">Flavobacterium cupreum</name>
    <dbReference type="NCBI Taxonomy" id="2133766"/>
    <lineage>
        <taxon>Bacteria</taxon>
        <taxon>Pseudomonadati</taxon>
        <taxon>Bacteroidota</taxon>
        <taxon>Flavobacteriia</taxon>
        <taxon>Flavobacteriales</taxon>
        <taxon>Flavobacteriaceae</taxon>
        <taxon>Flavobacterium</taxon>
    </lineage>
</organism>
<dbReference type="Pfam" id="PF17899">
    <property type="entry name" value="Peptidase_M61_N"/>
    <property type="match status" value="1"/>
</dbReference>
<feature type="region of interest" description="Disordered" evidence="1">
    <location>
        <begin position="59"/>
        <end position="98"/>
    </location>
</feature>
<dbReference type="Gene3D" id="2.60.40.3650">
    <property type="match status" value="1"/>
</dbReference>
<comment type="caution">
    <text evidence="3">The sequence shown here is derived from an EMBL/GenBank/DDBJ whole genome shotgun (WGS) entry which is preliminary data.</text>
</comment>
<protein>
    <recommendedName>
        <fullName evidence="2">Peptidase M61 N-terminal domain-containing protein</fullName>
    </recommendedName>
</protein>
<feature type="non-terminal residue" evidence="3">
    <location>
        <position position="1"/>
    </location>
</feature>
<evidence type="ECO:0000256" key="1">
    <source>
        <dbReference type="SAM" id="MobiDB-lite"/>
    </source>
</evidence>
<proteinExistence type="predicted"/>
<dbReference type="InterPro" id="IPR040756">
    <property type="entry name" value="Peptidase_M61_N"/>
</dbReference>
<evidence type="ECO:0000259" key="2">
    <source>
        <dbReference type="Pfam" id="PF17899"/>
    </source>
</evidence>
<gene>
    <name evidence="3" type="ORF">D0817_25910</name>
</gene>
<feature type="compositionally biased region" description="Polar residues" evidence="1">
    <location>
        <begin position="59"/>
        <end position="68"/>
    </location>
</feature>
<evidence type="ECO:0000313" key="4">
    <source>
        <dbReference type="Proteomes" id="UP000288102"/>
    </source>
</evidence>
<dbReference type="AlphaFoldDB" id="A0A433ZZJ8"/>
<sequence length="98" mass="10480">LFLLGAAPAAHADVDYQLRVSDAAQHLAEVRATLPAVAGNTLDVQMPNWRTGRYQIVNSANGVASSRRSTPRAKRSPSARPTREPGKWPHALATPSPS</sequence>
<dbReference type="EMBL" id="QWDM01000217">
    <property type="protein sequence ID" value="RUT67541.1"/>
    <property type="molecule type" value="Genomic_DNA"/>
</dbReference>
<accession>A0A433ZZJ8</accession>
<feature type="domain" description="Peptidase M61 N-terminal" evidence="2">
    <location>
        <begin position="16"/>
        <end position="75"/>
    </location>
</feature>
<evidence type="ECO:0000313" key="3">
    <source>
        <dbReference type="EMBL" id="RUT67541.1"/>
    </source>
</evidence>
<dbReference type="Proteomes" id="UP000288102">
    <property type="component" value="Unassembled WGS sequence"/>
</dbReference>
<feature type="non-terminal residue" evidence="3">
    <location>
        <position position="98"/>
    </location>
</feature>
<reference evidence="4" key="1">
    <citation type="journal article" date="2019" name="Syst. Appl. Microbiol.">
        <title>Flavobacterium circumlabens sp. nov. and Flavobacterium cupreum sp. nov., two psychrotrophic species isolated from Antarctic environmental samples.</title>
        <authorList>
            <person name="Kralova S."/>
            <person name="Busse H.-J."/>
            <person name="Svec P."/>
            <person name="Maslanova I."/>
            <person name="Stankova E."/>
            <person name="Bartak M."/>
            <person name="Sedlacek I."/>
        </authorList>
    </citation>
    <scope>NUCLEOTIDE SEQUENCE [LARGE SCALE GENOMIC DNA]</scope>
    <source>
        <strain evidence="4">CCM 8825</strain>
    </source>
</reference>